<dbReference type="AlphaFoldDB" id="A0A0F6W2F3"/>
<accession>A0A0F6W2F3</accession>
<dbReference type="Proteomes" id="UP000034883">
    <property type="component" value="Chromosome"/>
</dbReference>
<dbReference type="EMBL" id="CP011125">
    <property type="protein sequence ID" value="AKF05533.1"/>
    <property type="molecule type" value="Genomic_DNA"/>
</dbReference>
<dbReference type="InterPro" id="IPR023346">
    <property type="entry name" value="Lysozyme-like_dom_sf"/>
</dbReference>
<dbReference type="InterPro" id="IPR000189">
    <property type="entry name" value="Transglyc_AS"/>
</dbReference>
<feature type="region of interest" description="Disordered" evidence="2">
    <location>
        <begin position="491"/>
        <end position="557"/>
    </location>
</feature>
<dbReference type="GO" id="GO:0016020">
    <property type="term" value="C:membrane"/>
    <property type="evidence" value="ECO:0007669"/>
    <property type="project" value="InterPro"/>
</dbReference>
<feature type="domain" description="Transglycosylase SLT" evidence="3">
    <location>
        <begin position="687"/>
        <end position="797"/>
    </location>
</feature>
<dbReference type="PANTHER" id="PTHR37423:SF2">
    <property type="entry name" value="MEMBRANE-BOUND LYTIC MUREIN TRANSGLYCOSYLASE C"/>
    <property type="match status" value="1"/>
</dbReference>
<dbReference type="PANTHER" id="PTHR37423">
    <property type="entry name" value="SOLUBLE LYTIC MUREIN TRANSGLYCOSYLASE-RELATED"/>
    <property type="match status" value="1"/>
</dbReference>
<dbReference type="PROSITE" id="PS00922">
    <property type="entry name" value="TRANSGLYCOSYLASE"/>
    <property type="match status" value="1"/>
</dbReference>
<evidence type="ECO:0000256" key="2">
    <source>
        <dbReference type="SAM" id="MobiDB-lite"/>
    </source>
</evidence>
<evidence type="ECO:0000259" key="3">
    <source>
        <dbReference type="Pfam" id="PF01464"/>
    </source>
</evidence>
<gene>
    <name evidence="4" type="ORF">DB32_002682</name>
</gene>
<name>A0A0F6W2F3_9BACT</name>
<sequence>MIAGGATPASAWDGPMCASDGVSMWGVSTAGDATWSEAGVAPSSRFSDASLTSGPREGEPAVLACLPSAPAYTGAPAYIGPSSPTSAAPTLDARFEAARRAYASLAAHRAASRDADALISLATLRELVPELSDRWDLIEGEMRPADRRGCEAYERAAASPHSAVAARGRVGRVRCLLEVRDRRADVELRALLARYPELPEALDLRLLEAEVREERGDVRGAIAILRDIDLTSPDVPAAERARASVARLEAAGHRVPPFTPLQIVERLDRIVRRGAPDFARAEIERVQSMRLPRRELAEVTLLAARIARVEGRFEDAAQLMHQARGATDDADIRAQAEDLAAAAVARAEDDARAELARFTGRARTLRTVNTTRLFGYLRTAARAGLRPEVDAALDELATRSLPCGLRLEAGVLASGAGDDERVARVLEQCVSAPGSIGVASRYHRARALERLGRHDDARAELSQVITQDRTETRWYALWARQWLGGEQVASATTTSALEPGKAREHDGGAPAPTLVVDAPSPRTTVVAPQPAPSPTSEDASEEELDAPIDAPAPRFRPMPRDEIEQRLAAIAETHRVGYPWLTRALAMLRLGDDAGVTDELHEAFLAWYQARGRSALRAGVEAVYRGATPPRMRAESGEVLRARRQLGVADAGVLGDIAASLGDFGLAIRFGGRSRAAMRPRAYEQIVNEVARERGLDPNLLLAVMRVESVYNPRIVSYAGAVGLLQIMPRTGRLIARSMGREAEFGVDDLLDPRTNIEFAAWYLSSLIRRFEGRVPLAIASYNGGPHNVRRWLRDHSEDMPIDAFCERIPFDQTHRYVRRVLGHWAAYRAQQGLPMVELDPSIPELEADRVAF</sequence>
<evidence type="ECO:0000313" key="4">
    <source>
        <dbReference type="EMBL" id="AKF05533.1"/>
    </source>
</evidence>
<dbReference type="GO" id="GO:0008933">
    <property type="term" value="F:peptidoglycan lytic transglycosylase activity"/>
    <property type="evidence" value="ECO:0007669"/>
    <property type="project" value="InterPro"/>
</dbReference>
<dbReference type="Pfam" id="PF01464">
    <property type="entry name" value="SLT"/>
    <property type="match status" value="1"/>
</dbReference>
<dbReference type="SUPFAM" id="SSF53955">
    <property type="entry name" value="Lysozyme-like"/>
    <property type="match status" value="1"/>
</dbReference>
<evidence type="ECO:0000313" key="5">
    <source>
        <dbReference type="Proteomes" id="UP000034883"/>
    </source>
</evidence>
<dbReference type="Gene3D" id="1.10.530.10">
    <property type="match status" value="1"/>
</dbReference>
<comment type="similarity">
    <text evidence="1">Belongs to the transglycosylase Slt family.</text>
</comment>
<proteinExistence type="inferred from homology"/>
<keyword evidence="5" id="KW-1185">Reference proteome</keyword>
<dbReference type="CDD" id="cd13401">
    <property type="entry name" value="Slt70-like"/>
    <property type="match status" value="1"/>
</dbReference>
<dbReference type="GO" id="GO:0000270">
    <property type="term" value="P:peptidoglycan metabolic process"/>
    <property type="evidence" value="ECO:0007669"/>
    <property type="project" value="InterPro"/>
</dbReference>
<dbReference type="STRING" id="927083.DB32_002682"/>
<evidence type="ECO:0000256" key="1">
    <source>
        <dbReference type="ARBA" id="ARBA00007734"/>
    </source>
</evidence>
<dbReference type="InterPro" id="IPR008258">
    <property type="entry name" value="Transglycosylase_SLT_dom_1"/>
</dbReference>
<protein>
    <submittedName>
        <fullName evidence="4">Soluble lytic murein transglycosylase</fullName>
    </submittedName>
</protein>
<organism evidence="4 5">
    <name type="scientific">Sandaracinus amylolyticus</name>
    <dbReference type="NCBI Taxonomy" id="927083"/>
    <lineage>
        <taxon>Bacteria</taxon>
        <taxon>Pseudomonadati</taxon>
        <taxon>Myxococcota</taxon>
        <taxon>Polyangia</taxon>
        <taxon>Polyangiales</taxon>
        <taxon>Sandaracinaceae</taxon>
        <taxon>Sandaracinus</taxon>
    </lineage>
</organism>
<dbReference type="KEGG" id="samy:DB32_002682"/>
<reference evidence="4 5" key="1">
    <citation type="submission" date="2015-03" db="EMBL/GenBank/DDBJ databases">
        <title>Genome assembly of Sandaracinus amylolyticus DSM 53668.</title>
        <authorList>
            <person name="Sharma G."/>
            <person name="Subramanian S."/>
        </authorList>
    </citation>
    <scope>NUCLEOTIDE SEQUENCE [LARGE SCALE GENOMIC DNA]</scope>
    <source>
        <strain evidence="4 5">DSM 53668</strain>
    </source>
</reference>